<dbReference type="FunFam" id="2.40.50.100:FF:000003">
    <property type="entry name" value="Acetyl-CoA carboxylase biotin carboxyl carrier protein"/>
    <property type="match status" value="1"/>
</dbReference>
<protein>
    <recommendedName>
        <fullName evidence="3 9">Biotin carboxyl carrier protein of acetyl-CoA carboxylase</fullName>
    </recommendedName>
</protein>
<dbReference type="NCBIfam" id="NF005457">
    <property type="entry name" value="PRK07051.1"/>
    <property type="match status" value="1"/>
</dbReference>
<keyword evidence="5 9" id="KW-0276">Fatty acid metabolism</keyword>
<sequence length="152" mass="16063">MPESKSAPAPFDIKQLDQLAKWLEGTGLEEVEIESHGTRLRLRKPGVAVAAVAAAPVQAAMPAATAAKVETPADNANAFKSPMVGTFYRSSSPDAAPFIKEGDKVSAGQTLGIIEAMKTMNQIEADRAGTVTKILVQNAQAVEYGQPLFIIQ</sequence>
<organism evidence="11 12">
    <name type="scientific">Blastochloris viridis</name>
    <name type="common">Rhodopseudomonas viridis</name>
    <dbReference type="NCBI Taxonomy" id="1079"/>
    <lineage>
        <taxon>Bacteria</taxon>
        <taxon>Pseudomonadati</taxon>
        <taxon>Pseudomonadota</taxon>
        <taxon>Alphaproteobacteria</taxon>
        <taxon>Hyphomicrobiales</taxon>
        <taxon>Blastochloridaceae</taxon>
        <taxon>Blastochloris</taxon>
    </lineage>
</organism>
<evidence type="ECO:0000256" key="9">
    <source>
        <dbReference type="RuleBase" id="RU364072"/>
    </source>
</evidence>
<dbReference type="GO" id="GO:0009317">
    <property type="term" value="C:acetyl-CoA carboxylase complex"/>
    <property type="evidence" value="ECO:0007669"/>
    <property type="project" value="InterPro"/>
</dbReference>
<dbReference type="PROSITE" id="PS50968">
    <property type="entry name" value="BIOTINYL_LIPOYL"/>
    <property type="match status" value="1"/>
</dbReference>
<evidence type="ECO:0000256" key="6">
    <source>
        <dbReference type="ARBA" id="ARBA00023098"/>
    </source>
</evidence>
<dbReference type="InterPro" id="IPR050709">
    <property type="entry name" value="Biotin_Carboxyl_Carrier/Decarb"/>
</dbReference>
<dbReference type="NCBIfam" id="TIGR00531">
    <property type="entry name" value="BCCP"/>
    <property type="match status" value="1"/>
</dbReference>
<accession>A0A6N4RDS2</accession>
<evidence type="ECO:0000256" key="4">
    <source>
        <dbReference type="ARBA" id="ARBA00022516"/>
    </source>
</evidence>
<keyword evidence="6 9" id="KW-0443">Lipid metabolism</keyword>
<name>A0A6N4RDS2_BLAVI</name>
<dbReference type="Gene3D" id="2.40.50.100">
    <property type="match status" value="1"/>
</dbReference>
<dbReference type="InterPro" id="IPR000089">
    <property type="entry name" value="Biotin_lipoyl"/>
</dbReference>
<comment type="pathway">
    <text evidence="2 9">Lipid metabolism; fatty acid biosynthesis.</text>
</comment>
<dbReference type="EMBL" id="VAFM01000001">
    <property type="protein sequence ID" value="TKW61288.1"/>
    <property type="molecule type" value="Genomic_DNA"/>
</dbReference>
<dbReference type="InterPro" id="IPR001882">
    <property type="entry name" value="Biotin_BS"/>
</dbReference>
<keyword evidence="7 9" id="KW-0275">Fatty acid biosynthesis</keyword>
<keyword evidence="8 9" id="KW-0092">Biotin</keyword>
<dbReference type="PRINTS" id="PR01071">
    <property type="entry name" value="ACOABIOTINCC"/>
</dbReference>
<dbReference type="PROSITE" id="PS00188">
    <property type="entry name" value="BIOTIN"/>
    <property type="match status" value="1"/>
</dbReference>
<dbReference type="CDD" id="cd06850">
    <property type="entry name" value="biotinyl_domain"/>
    <property type="match status" value="1"/>
</dbReference>
<dbReference type="InterPro" id="IPR011053">
    <property type="entry name" value="Single_hybrid_motif"/>
</dbReference>
<feature type="domain" description="Lipoyl-binding" evidence="10">
    <location>
        <begin position="66"/>
        <end position="152"/>
    </location>
</feature>
<dbReference type="GO" id="GO:0003989">
    <property type="term" value="F:acetyl-CoA carboxylase activity"/>
    <property type="evidence" value="ECO:0007669"/>
    <property type="project" value="InterPro"/>
</dbReference>
<evidence type="ECO:0000313" key="12">
    <source>
        <dbReference type="Proteomes" id="UP000320948"/>
    </source>
</evidence>
<gene>
    <name evidence="11" type="primary">accB</name>
    <name evidence="11" type="ORF">DI628_01265</name>
</gene>
<evidence type="ECO:0000256" key="3">
    <source>
        <dbReference type="ARBA" id="ARBA00017562"/>
    </source>
</evidence>
<dbReference type="GO" id="GO:0006633">
    <property type="term" value="P:fatty acid biosynthetic process"/>
    <property type="evidence" value="ECO:0007669"/>
    <property type="project" value="UniProtKB-UniPathway"/>
</dbReference>
<evidence type="ECO:0000256" key="2">
    <source>
        <dbReference type="ARBA" id="ARBA00005194"/>
    </source>
</evidence>
<dbReference type="Proteomes" id="UP000320948">
    <property type="component" value="Unassembled WGS sequence"/>
</dbReference>
<dbReference type="Pfam" id="PF00364">
    <property type="entry name" value="Biotin_lipoyl"/>
    <property type="match status" value="1"/>
</dbReference>
<evidence type="ECO:0000256" key="8">
    <source>
        <dbReference type="ARBA" id="ARBA00023267"/>
    </source>
</evidence>
<reference evidence="11 12" key="1">
    <citation type="journal article" date="2017" name="Nat. Commun.">
        <title>In situ click chemistry generation of cyclooxygenase-2 inhibitors.</title>
        <authorList>
            <person name="Bhardwaj A."/>
            <person name="Kaur J."/>
            <person name="Wuest M."/>
            <person name="Wuest F."/>
        </authorList>
    </citation>
    <scope>NUCLEOTIDE SEQUENCE [LARGE SCALE GENOMIC DNA]</scope>
    <source>
        <strain evidence="11">S2_018_000_R2_106</strain>
    </source>
</reference>
<dbReference type="UniPathway" id="UPA00094"/>
<evidence type="ECO:0000256" key="5">
    <source>
        <dbReference type="ARBA" id="ARBA00022832"/>
    </source>
</evidence>
<evidence type="ECO:0000259" key="10">
    <source>
        <dbReference type="PROSITE" id="PS50968"/>
    </source>
</evidence>
<dbReference type="PANTHER" id="PTHR45266">
    <property type="entry name" value="OXALOACETATE DECARBOXYLASE ALPHA CHAIN"/>
    <property type="match status" value="1"/>
</dbReference>
<dbReference type="AlphaFoldDB" id="A0A6N4RDS2"/>
<dbReference type="PANTHER" id="PTHR45266:SF3">
    <property type="entry name" value="OXALOACETATE DECARBOXYLASE ALPHA CHAIN"/>
    <property type="match status" value="1"/>
</dbReference>
<evidence type="ECO:0000256" key="7">
    <source>
        <dbReference type="ARBA" id="ARBA00023160"/>
    </source>
</evidence>
<dbReference type="SUPFAM" id="SSF51230">
    <property type="entry name" value="Single hybrid motif"/>
    <property type="match status" value="1"/>
</dbReference>
<evidence type="ECO:0000256" key="1">
    <source>
        <dbReference type="ARBA" id="ARBA00003761"/>
    </source>
</evidence>
<comment type="function">
    <text evidence="1 9">This protein is a component of the acetyl coenzyme A carboxylase complex; first, biotin carboxylase catalyzes the carboxylation of the carrier protein and then the transcarboxylase transfers the carboxyl group to form malonyl-CoA.</text>
</comment>
<comment type="caution">
    <text evidence="11">The sequence shown here is derived from an EMBL/GenBank/DDBJ whole genome shotgun (WGS) entry which is preliminary data.</text>
</comment>
<dbReference type="InterPro" id="IPR001249">
    <property type="entry name" value="AcCoA_biotinCC"/>
</dbReference>
<evidence type="ECO:0000313" key="11">
    <source>
        <dbReference type="EMBL" id="TKW61288.1"/>
    </source>
</evidence>
<keyword evidence="4 9" id="KW-0444">Lipid biosynthesis</keyword>
<proteinExistence type="predicted"/>